<evidence type="ECO:0008006" key="3">
    <source>
        <dbReference type="Google" id="ProtNLM"/>
    </source>
</evidence>
<evidence type="ECO:0000313" key="1">
    <source>
        <dbReference type="EMBL" id="SMH70355.1"/>
    </source>
</evidence>
<dbReference type="RefSeq" id="WP_157926515.1">
    <property type="nucleotide sequence ID" value="NZ_LT841358.1"/>
</dbReference>
<gene>
    <name evidence="1" type="ORF">NCS_10162</name>
</gene>
<keyword evidence="2" id="KW-1185">Reference proteome</keyword>
<organism evidence="1 2">
    <name type="scientific">Candidatus Nitrosotalea okcheonensis</name>
    <dbReference type="NCBI Taxonomy" id="1903276"/>
    <lineage>
        <taxon>Archaea</taxon>
        <taxon>Nitrososphaerota</taxon>
        <taxon>Nitrososphaeria</taxon>
        <taxon>Nitrosotaleales</taxon>
        <taxon>Nitrosotaleaceae</taxon>
        <taxon>Nitrosotalea</taxon>
    </lineage>
</organism>
<name>A0A2H1FC66_9ARCH</name>
<accession>A0A2H1FC66</accession>
<dbReference type="AlphaFoldDB" id="A0A2H1FC66"/>
<protein>
    <recommendedName>
        <fullName evidence="3">ArnR1-like winged helix-turn-helix domain-containing protein</fullName>
    </recommendedName>
</protein>
<dbReference type="Proteomes" id="UP000230607">
    <property type="component" value="Chromosome 1"/>
</dbReference>
<dbReference type="InterPro" id="IPR036388">
    <property type="entry name" value="WH-like_DNA-bd_sf"/>
</dbReference>
<dbReference type="EMBL" id="LT841358">
    <property type="protein sequence ID" value="SMH70355.1"/>
    <property type="molecule type" value="Genomic_DNA"/>
</dbReference>
<evidence type="ECO:0000313" key="2">
    <source>
        <dbReference type="Proteomes" id="UP000230607"/>
    </source>
</evidence>
<reference evidence="2" key="1">
    <citation type="submission" date="2017-03" db="EMBL/GenBank/DDBJ databases">
        <authorList>
            <person name="Herbold C."/>
        </authorList>
    </citation>
    <scope>NUCLEOTIDE SEQUENCE [LARGE SCALE GENOMIC DNA]</scope>
</reference>
<proteinExistence type="predicted"/>
<sequence length="96" mass="11125">MVNNMHFSQKTLKTNHILKRVDLKLFLRFLTAISETTIGITSLQMKTGTNHTVCTKYITLMEKFELAKLDVHESSKQIQITERGRHALLIISSYFQ</sequence>
<dbReference type="Gene3D" id="1.10.10.10">
    <property type="entry name" value="Winged helix-like DNA-binding domain superfamily/Winged helix DNA-binding domain"/>
    <property type="match status" value="1"/>
</dbReference>